<organism evidence="1 2">
    <name type="scientific">Treponema ruminis</name>
    <dbReference type="NCBI Taxonomy" id="744515"/>
    <lineage>
        <taxon>Bacteria</taxon>
        <taxon>Pseudomonadati</taxon>
        <taxon>Spirochaetota</taxon>
        <taxon>Spirochaetia</taxon>
        <taxon>Spirochaetales</taxon>
        <taxon>Treponemataceae</taxon>
        <taxon>Treponema</taxon>
    </lineage>
</organism>
<reference evidence="1 2" key="1">
    <citation type="submission" date="2020-08" db="EMBL/GenBank/DDBJ databases">
        <title>Genomic Encyclopedia of Type Strains, Phase IV (KMG-IV): sequencing the most valuable type-strain genomes for metagenomic binning, comparative biology and taxonomic classification.</title>
        <authorList>
            <person name="Goeker M."/>
        </authorList>
    </citation>
    <scope>NUCLEOTIDE SEQUENCE [LARGE SCALE GENOMIC DNA]</scope>
    <source>
        <strain evidence="1 2">DSM 103462</strain>
    </source>
</reference>
<comment type="caution">
    <text evidence="1">The sequence shown here is derived from an EMBL/GenBank/DDBJ whole genome shotgun (WGS) entry which is preliminary data.</text>
</comment>
<dbReference type="RefSeq" id="WP_184661657.1">
    <property type="nucleotide sequence ID" value="NZ_CP031518.1"/>
</dbReference>
<evidence type="ECO:0000313" key="1">
    <source>
        <dbReference type="EMBL" id="MBB5227431.1"/>
    </source>
</evidence>
<proteinExistence type="predicted"/>
<gene>
    <name evidence="1" type="ORF">HNP76_002831</name>
</gene>
<dbReference type="EMBL" id="JACHFQ010000011">
    <property type="protein sequence ID" value="MBB5227431.1"/>
    <property type="molecule type" value="Genomic_DNA"/>
</dbReference>
<sequence length="154" mass="17260">MESIFNYIKQFILSTVNGYLPEYADENTPMNAIEEKNIVFGAVDLSRYTDKIVCAIVPDSEDDEEAEIGADKESSDFTVSFLCRGYAQDVLVRQMCRYGAAFRRAVLDDVSLNGTVEQAEIGRRNFFTDAGTVEKQMTAVEISLTVITEDEIEL</sequence>
<accession>A0A7W8LNB3</accession>
<protein>
    <submittedName>
        <fullName evidence="1">Uncharacterized protein</fullName>
    </submittedName>
</protein>
<evidence type="ECO:0000313" key="2">
    <source>
        <dbReference type="Proteomes" id="UP000518887"/>
    </source>
</evidence>
<name>A0A7W8LNB3_9SPIR</name>
<keyword evidence="2" id="KW-1185">Reference proteome</keyword>
<dbReference type="AlphaFoldDB" id="A0A7W8LNB3"/>
<dbReference type="Proteomes" id="UP000518887">
    <property type="component" value="Unassembled WGS sequence"/>
</dbReference>